<name>A0A5C5Z5H6_9BACT</name>
<evidence type="ECO:0000313" key="5">
    <source>
        <dbReference type="Proteomes" id="UP000315010"/>
    </source>
</evidence>
<evidence type="ECO:0000259" key="3">
    <source>
        <dbReference type="PROSITE" id="PS50887"/>
    </source>
</evidence>
<comment type="catalytic activity">
    <reaction evidence="2">
        <text>2 GTP = 3',3'-c-di-GMP + 2 diphosphate</text>
        <dbReference type="Rhea" id="RHEA:24898"/>
        <dbReference type="ChEBI" id="CHEBI:33019"/>
        <dbReference type="ChEBI" id="CHEBI:37565"/>
        <dbReference type="ChEBI" id="CHEBI:58805"/>
        <dbReference type="EC" id="2.7.7.65"/>
    </reaction>
</comment>
<sequence length="352" mass="39500">MANLRNRTGPPERDPLTAFAIAKEALDYVTKFRTPPTPDIYKVWYHYVEGEPGELREQLSHAVNEAKSVSYEQLQLLHQQFFAGSDERELTQKLGEDLATTIGTVDSIIHEQLSAGNTFKDSVHKASENLSVEKTTVEELKSCIESVLASNQCMQDQLDRMGVRLEESRSQVTKLRASYLDSQRKLMTDPLTNIGNRLFFDTMMSNALEHHERGERHFVLLLVDLDKFKLINDTFGHATGDTVLRFAASNIEQIAVDASVARYGGDEFAIFFNTLDSAKGMELGETICQSFAQNKLTLNDTGEPIGKLTASIGGALLREDDGEQSWFQRADKLLYDAKNGGRNRAMVERKIN</sequence>
<dbReference type="Pfam" id="PF00990">
    <property type="entry name" value="GGDEF"/>
    <property type="match status" value="1"/>
</dbReference>
<dbReference type="SUPFAM" id="SSF55073">
    <property type="entry name" value="Nucleotide cyclase"/>
    <property type="match status" value="1"/>
</dbReference>
<dbReference type="InterPro" id="IPR043128">
    <property type="entry name" value="Rev_trsase/Diguanyl_cyclase"/>
</dbReference>
<dbReference type="PANTHER" id="PTHR45138">
    <property type="entry name" value="REGULATORY COMPONENTS OF SENSORY TRANSDUCTION SYSTEM"/>
    <property type="match status" value="1"/>
</dbReference>
<proteinExistence type="predicted"/>
<dbReference type="Gene3D" id="3.30.70.270">
    <property type="match status" value="1"/>
</dbReference>
<organism evidence="4 5">
    <name type="scientific">Novipirellula herctigrandis</name>
    <dbReference type="NCBI Taxonomy" id="2527986"/>
    <lineage>
        <taxon>Bacteria</taxon>
        <taxon>Pseudomonadati</taxon>
        <taxon>Planctomycetota</taxon>
        <taxon>Planctomycetia</taxon>
        <taxon>Pirellulales</taxon>
        <taxon>Pirellulaceae</taxon>
        <taxon>Novipirellula</taxon>
    </lineage>
</organism>
<dbReference type="Proteomes" id="UP000315010">
    <property type="component" value="Unassembled WGS sequence"/>
</dbReference>
<dbReference type="GO" id="GO:0052621">
    <property type="term" value="F:diguanylate cyclase activity"/>
    <property type="evidence" value="ECO:0007669"/>
    <property type="project" value="UniProtKB-EC"/>
</dbReference>
<dbReference type="InterPro" id="IPR029787">
    <property type="entry name" value="Nucleotide_cyclase"/>
</dbReference>
<dbReference type="EC" id="2.7.7.65" evidence="1"/>
<comment type="caution">
    <text evidence="4">The sequence shown here is derived from an EMBL/GenBank/DDBJ whole genome shotgun (WGS) entry which is preliminary data.</text>
</comment>
<accession>A0A5C5Z5H6</accession>
<evidence type="ECO:0000313" key="4">
    <source>
        <dbReference type="EMBL" id="TWT82450.1"/>
    </source>
</evidence>
<feature type="domain" description="GGDEF" evidence="3">
    <location>
        <begin position="216"/>
        <end position="350"/>
    </location>
</feature>
<dbReference type="OrthoDB" id="9805474at2"/>
<keyword evidence="4" id="KW-0808">Transferase</keyword>
<gene>
    <name evidence="4" type="primary">dosC_2</name>
    <name evidence="4" type="ORF">CA13_39130</name>
</gene>
<dbReference type="GO" id="GO:0043709">
    <property type="term" value="P:cell adhesion involved in single-species biofilm formation"/>
    <property type="evidence" value="ECO:0007669"/>
    <property type="project" value="TreeGrafter"/>
</dbReference>
<dbReference type="PROSITE" id="PS50887">
    <property type="entry name" value="GGDEF"/>
    <property type="match status" value="1"/>
</dbReference>
<dbReference type="GO" id="GO:1902201">
    <property type="term" value="P:negative regulation of bacterial-type flagellum-dependent cell motility"/>
    <property type="evidence" value="ECO:0007669"/>
    <property type="project" value="TreeGrafter"/>
</dbReference>
<evidence type="ECO:0000256" key="1">
    <source>
        <dbReference type="ARBA" id="ARBA00012528"/>
    </source>
</evidence>
<keyword evidence="4" id="KW-0548">Nucleotidyltransferase</keyword>
<dbReference type="CDD" id="cd01949">
    <property type="entry name" value="GGDEF"/>
    <property type="match status" value="1"/>
</dbReference>
<dbReference type="PANTHER" id="PTHR45138:SF9">
    <property type="entry name" value="DIGUANYLATE CYCLASE DGCM-RELATED"/>
    <property type="match status" value="1"/>
</dbReference>
<dbReference type="NCBIfam" id="TIGR00254">
    <property type="entry name" value="GGDEF"/>
    <property type="match status" value="1"/>
</dbReference>
<dbReference type="InterPro" id="IPR000160">
    <property type="entry name" value="GGDEF_dom"/>
</dbReference>
<dbReference type="FunFam" id="3.30.70.270:FF:000001">
    <property type="entry name" value="Diguanylate cyclase domain protein"/>
    <property type="match status" value="1"/>
</dbReference>
<dbReference type="SMART" id="SM00267">
    <property type="entry name" value="GGDEF"/>
    <property type="match status" value="1"/>
</dbReference>
<dbReference type="InterPro" id="IPR050469">
    <property type="entry name" value="Diguanylate_Cyclase"/>
</dbReference>
<evidence type="ECO:0000256" key="2">
    <source>
        <dbReference type="ARBA" id="ARBA00034247"/>
    </source>
</evidence>
<dbReference type="AlphaFoldDB" id="A0A5C5Z5H6"/>
<reference evidence="4 5" key="1">
    <citation type="submission" date="2019-02" db="EMBL/GenBank/DDBJ databases">
        <title>Deep-cultivation of Planctomycetes and their phenomic and genomic characterization uncovers novel biology.</title>
        <authorList>
            <person name="Wiegand S."/>
            <person name="Jogler M."/>
            <person name="Boedeker C."/>
            <person name="Pinto D."/>
            <person name="Vollmers J."/>
            <person name="Rivas-Marin E."/>
            <person name="Kohn T."/>
            <person name="Peeters S.H."/>
            <person name="Heuer A."/>
            <person name="Rast P."/>
            <person name="Oberbeckmann S."/>
            <person name="Bunk B."/>
            <person name="Jeske O."/>
            <person name="Meyerdierks A."/>
            <person name="Storesund J.E."/>
            <person name="Kallscheuer N."/>
            <person name="Luecker S."/>
            <person name="Lage O.M."/>
            <person name="Pohl T."/>
            <person name="Merkel B.J."/>
            <person name="Hornburger P."/>
            <person name="Mueller R.-W."/>
            <person name="Bruemmer F."/>
            <person name="Labrenz M."/>
            <person name="Spormann A.M."/>
            <person name="Op Den Camp H."/>
            <person name="Overmann J."/>
            <person name="Amann R."/>
            <person name="Jetten M.S.M."/>
            <person name="Mascher T."/>
            <person name="Medema M.H."/>
            <person name="Devos D.P."/>
            <person name="Kaster A.-K."/>
            <person name="Ovreas L."/>
            <person name="Rohde M."/>
            <person name="Galperin M.Y."/>
            <person name="Jogler C."/>
        </authorList>
    </citation>
    <scope>NUCLEOTIDE SEQUENCE [LARGE SCALE GENOMIC DNA]</scope>
    <source>
        <strain evidence="4 5">CA13</strain>
    </source>
</reference>
<dbReference type="GO" id="GO:0005886">
    <property type="term" value="C:plasma membrane"/>
    <property type="evidence" value="ECO:0007669"/>
    <property type="project" value="TreeGrafter"/>
</dbReference>
<keyword evidence="5" id="KW-1185">Reference proteome</keyword>
<protein>
    <recommendedName>
        <fullName evidence="1">diguanylate cyclase</fullName>
        <ecNumber evidence="1">2.7.7.65</ecNumber>
    </recommendedName>
</protein>
<dbReference type="RefSeq" id="WP_146398964.1">
    <property type="nucleotide sequence ID" value="NZ_SJPJ01000001.1"/>
</dbReference>
<dbReference type="EMBL" id="SJPJ01000001">
    <property type="protein sequence ID" value="TWT82450.1"/>
    <property type="molecule type" value="Genomic_DNA"/>
</dbReference>